<dbReference type="PANTHER" id="PTHR31658">
    <property type="entry name" value="CONSERVED OLIGOMERIC GOLGI COMPLEX SUBUNIT 1"/>
    <property type="match status" value="1"/>
</dbReference>
<dbReference type="Pfam" id="PF08700">
    <property type="entry name" value="VPS51_Exo84_N"/>
    <property type="match status" value="1"/>
</dbReference>
<evidence type="ECO:0000256" key="8">
    <source>
        <dbReference type="SAM" id="MobiDB-lite"/>
    </source>
</evidence>
<dbReference type="GO" id="GO:0015031">
    <property type="term" value="P:protein transport"/>
    <property type="evidence" value="ECO:0007669"/>
    <property type="project" value="UniProtKB-KW"/>
</dbReference>
<dbReference type="AlphaFoldDB" id="A0A9P8KZB1"/>
<evidence type="ECO:0000256" key="1">
    <source>
        <dbReference type="ARBA" id="ARBA00004395"/>
    </source>
</evidence>
<comment type="similarity">
    <text evidence="2">Belongs to the COG1 family.</text>
</comment>
<comment type="caution">
    <text evidence="9">The sequence shown here is derived from an EMBL/GenBank/DDBJ whole genome shotgun (WGS) entry which is preliminary data.</text>
</comment>
<evidence type="ECO:0000256" key="5">
    <source>
        <dbReference type="ARBA" id="ARBA00022927"/>
    </source>
</evidence>
<accession>A0A9P8KZB1</accession>
<proteinExistence type="inferred from homology"/>
<evidence type="ECO:0000313" key="10">
    <source>
        <dbReference type="Proteomes" id="UP000698800"/>
    </source>
</evidence>
<evidence type="ECO:0000256" key="3">
    <source>
        <dbReference type="ARBA" id="ARBA00020978"/>
    </source>
</evidence>
<name>A0A9P8KZB1_9PEZI</name>
<keyword evidence="6" id="KW-0333">Golgi apparatus</keyword>
<keyword evidence="5" id="KW-0653">Protein transport</keyword>
<comment type="subcellular location">
    <subcellularLocation>
        <location evidence="1">Golgi apparatus membrane</location>
        <topology evidence="1">Peripheral membrane protein</topology>
    </subcellularLocation>
</comment>
<dbReference type="GO" id="GO:0000139">
    <property type="term" value="C:Golgi membrane"/>
    <property type="evidence" value="ECO:0007669"/>
    <property type="project" value="UniProtKB-SubCell"/>
</dbReference>
<dbReference type="GO" id="GO:0006891">
    <property type="term" value="P:intra-Golgi vesicle-mediated transport"/>
    <property type="evidence" value="ECO:0007669"/>
    <property type="project" value="InterPro"/>
</dbReference>
<evidence type="ECO:0000313" key="9">
    <source>
        <dbReference type="EMBL" id="KAH0543367.1"/>
    </source>
</evidence>
<sequence>MAVNSPDSKLLKTWDDAFQHPIPAVRQLEKQLRSELANNQERLRTLVGASYRDLLGTAERIVEMDGTMQQVETHLGVISQKCNSRSLDRIAKSYVAFDGTFKAQGRFHRQPTYNSKRYTFASQLAVLQACPVVISRLLREGVSSLLAAKILVISRLLHKDLSQSSTTLSLVEKLRNQLASLRRHLLHHIDRQFSNPSASASILIEAMCAFSLATSSSPTDVMRHFTHVRLQAIATQLDRNEAKHSNTLKALKLYIQTLLDTQAVLPDRLAESLVRLKLHPLLKDPEVRAAVELNLDIHDKWISDDIRVFTPWVRHDDLHKSQASVLLREWSKRAFSTLIEGLRRCLSSVEDFRTLVKLRTDILEAWLNGSNRVAGFVSAESLERLRLVINERLLGLIRGRTHCLRLVGAQVTATLQAWKAGITDAREDLWSSSTASMDIGDGATEFKSTVLDRLHGRNDAVLGVLHGYQAWLKTILEISVVVKELRGQKWDGDVDDVEDEVDLESRVVQLSGDDPKLLEDELGKTLTTEFQDLHNAISGIAAKSEQGPQAVFLLRILREIRQQAPGPGDTDGFGLSIIPVLHDRVVETASSASLSLFECLASNTGWGRNAPTRALWEGTPPLPIQPSLGVFNLLHGLTTSMAERGSDIWSSTAIRKLKNHVGQRIYVVLSAVLAPVNPSGELINGHGSEETSEASGKEGLDRPPASTSKDWTTQLLFDVFFLETVLSTTTESGENSIGSLGELAQTLEEKAGITEPSRERLRKATQEYWKRTYLLFSFLAQ</sequence>
<keyword evidence="7" id="KW-0472">Membrane</keyword>
<keyword evidence="10" id="KW-1185">Reference proteome</keyword>
<dbReference type="InterPro" id="IPR033370">
    <property type="entry name" value="COG1"/>
</dbReference>
<evidence type="ECO:0000256" key="7">
    <source>
        <dbReference type="ARBA" id="ARBA00023136"/>
    </source>
</evidence>
<organism evidence="9 10">
    <name type="scientific">Glutinoglossum americanum</name>
    <dbReference type="NCBI Taxonomy" id="1670608"/>
    <lineage>
        <taxon>Eukaryota</taxon>
        <taxon>Fungi</taxon>
        <taxon>Dikarya</taxon>
        <taxon>Ascomycota</taxon>
        <taxon>Pezizomycotina</taxon>
        <taxon>Geoglossomycetes</taxon>
        <taxon>Geoglossales</taxon>
        <taxon>Geoglossaceae</taxon>
        <taxon>Glutinoglossum</taxon>
    </lineage>
</organism>
<evidence type="ECO:0000256" key="2">
    <source>
        <dbReference type="ARBA" id="ARBA00006653"/>
    </source>
</evidence>
<gene>
    <name evidence="9" type="ORF">FGG08_002323</name>
</gene>
<keyword evidence="4" id="KW-0813">Transport</keyword>
<dbReference type="Proteomes" id="UP000698800">
    <property type="component" value="Unassembled WGS sequence"/>
</dbReference>
<protein>
    <recommendedName>
        <fullName evidence="3">Conserved oligomeric Golgi complex subunit 1</fullName>
    </recommendedName>
</protein>
<reference evidence="9" key="1">
    <citation type="submission" date="2021-03" db="EMBL/GenBank/DDBJ databases">
        <title>Comparative genomics and phylogenomic investigation of the class Geoglossomycetes provide insights into ecological specialization and systematics.</title>
        <authorList>
            <person name="Melie T."/>
            <person name="Pirro S."/>
            <person name="Miller A.N."/>
            <person name="Quandt A."/>
        </authorList>
    </citation>
    <scope>NUCLEOTIDE SEQUENCE</scope>
    <source>
        <strain evidence="9">GBOQ0MN5Z8</strain>
    </source>
</reference>
<evidence type="ECO:0000256" key="4">
    <source>
        <dbReference type="ARBA" id="ARBA00022448"/>
    </source>
</evidence>
<dbReference type="OrthoDB" id="46189at2759"/>
<dbReference type="EMBL" id="JAGHQL010000034">
    <property type="protein sequence ID" value="KAH0543367.1"/>
    <property type="molecule type" value="Genomic_DNA"/>
</dbReference>
<evidence type="ECO:0000256" key="6">
    <source>
        <dbReference type="ARBA" id="ARBA00023034"/>
    </source>
</evidence>
<feature type="region of interest" description="Disordered" evidence="8">
    <location>
        <begin position="680"/>
        <end position="707"/>
    </location>
</feature>
<dbReference type="GO" id="GO:0017119">
    <property type="term" value="C:Golgi transport complex"/>
    <property type="evidence" value="ECO:0007669"/>
    <property type="project" value="InterPro"/>
</dbReference>
<dbReference type="PANTHER" id="PTHR31658:SF0">
    <property type="entry name" value="CONSERVED OLIGOMERIC GOLGI COMPLEX SUBUNIT 1"/>
    <property type="match status" value="1"/>
</dbReference>